<evidence type="ECO:0000313" key="1">
    <source>
        <dbReference type="EMBL" id="MDQ7903594.1"/>
    </source>
</evidence>
<proteinExistence type="predicted"/>
<accession>A0ABU0ZB00</accession>
<comment type="caution">
    <text evidence="1">The sequence shown here is derived from an EMBL/GenBank/DDBJ whole genome shotgun (WGS) entry which is preliminary data.</text>
</comment>
<sequence>MDARPAGHTIEIVSLPAPGGWIRRVSVLGVPECTVDSTALDVSADVGRVLALLAERLAAGARPAPGTARGLRPDLDVVARLYRSGG</sequence>
<reference evidence="1 2" key="1">
    <citation type="submission" date="2023-08" db="EMBL/GenBank/DDBJ databases">
        <title>Phytohabitans sansha sp. nov., isolated from marine sediment.</title>
        <authorList>
            <person name="Zhao Y."/>
            <person name="Yi K."/>
        </authorList>
    </citation>
    <scope>NUCLEOTIDE SEQUENCE [LARGE SCALE GENOMIC DNA]</scope>
    <source>
        <strain evidence="1 2">ZYX-F-186</strain>
    </source>
</reference>
<evidence type="ECO:0008006" key="3">
    <source>
        <dbReference type="Google" id="ProtNLM"/>
    </source>
</evidence>
<name>A0ABU0ZB00_9ACTN</name>
<organism evidence="1 2">
    <name type="scientific">Phytohabitans maris</name>
    <dbReference type="NCBI Taxonomy" id="3071409"/>
    <lineage>
        <taxon>Bacteria</taxon>
        <taxon>Bacillati</taxon>
        <taxon>Actinomycetota</taxon>
        <taxon>Actinomycetes</taxon>
        <taxon>Micromonosporales</taxon>
        <taxon>Micromonosporaceae</taxon>
    </lineage>
</organism>
<keyword evidence="2" id="KW-1185">Reference proteome</keyword>
<dbReference type="RefSeq" id="WP_308710872.1">
    <property type="nucleotide sequence ID" value="NZ_JAVHUY010000003.1"/>
</dbReference>
<dbReference type="Proteomes" id="UP001230908">
    <property type="component" value="Unassembled WGS sequence"/>
</dbReference>
<evidence type="ECO:0000313" key="2">
    <source>
        <dbReference type="Proteomes" id="UP001230908"/>
    </source>
</evidence>
<dbReference type="EMBL" id="JAVHUY010000003">
    <property type="protein sequence ID" value="MDQ7903594.1"/>
    <property type="molecule type" value="Genomic_DNA"/>
</dbReference>
<protein>
    <recommendedName>
        <fullName evidence="3">DUF1902 domain-containing protein</fullName>
    </recommendedName>
</protein>
<gene>
    <name evidence="1" type="ORF">RB614_03580</name>
</gene>